<accession>A0AAD7VNK5</accession>
<dbReference type="Proteomes" id="UP001163823">
    <property type="component" value="Chromosome 1"/>
</dbReference>
<sequence>MLNKHPQTVLRQPKQSNLTASHQIKSAIQEKKLLPPQKQPLLEGNKFTITNSQQNPTIRLQSSIPVTQKQELMRLQCEPSQFQNLDKQQSQLLQDKNLSTHQLQIDENIGDWQEEVYQKVQGLNYKYLNRLSFTYAYARRQLKQLLHEGTNSTEIEKYGALLNKLEEIFKQLRVSKTHITLGFDLDQVERRIVRILKAVHIQRMPFLSHNQGQDSGDHSMQQSNNATTPSEPFVIYTPMMTTSPLLHDLSQTAPPPSVPLDISTPMMTMTTSPLLLEESQQYICDLSQTAPPQSIPVISTPMMTMTTSPLLEEQQVSCDFNQTTSDESIAVEQPIDRLIRLVNTMSPQALRASVSDIESVVYMADRIPGPAPELLSGLRAWQYRDDPPSRAPKMRRFFEATPL</sequence>
<organism evidence="2 3">
    <name type="scientific">Quillaja saponaria</name>
    <name type="common">Soap bark tree</name>
    <dbReference type="NCBI Taxonomy" id="32244"/>
    <lineage>
        <taxon>Eukaryota</taxon>
        <taxon>Viridiplantae</taxon>
        <taxon>Streptophyta</taxon>
        <taxon>Embryophyta</taxon>
        <taxon>Tracheophyta</taxon>
        <taxon>Spermatophyta</taxon>
        <taxon>Magnoliopsida</taxon>
        <taxon>eudicotyledons</taxon>
        <taxon>Gunneridae</taxon>
        <taxon>Pentapetalae</taxon>
        <taxon>rosids</taxon>
        <taxon>fabids</taxon>
        <taxon>Fabales</taxon>
        <taxon>Quillajaceae</taxon>
        <taxon>Quillaja</taxon>
    </lineage>
</organism>
<dbReference type="PANTHER" id="PTHR33137">
    <property type="entry name" value="MEDIATOR OF RNA POLYMERASE II TRANSCRIPTION SUBUNIT 15A-RELATED"/>
    <property type="match status" value="1"/>
</dbReference>
<protein>
    <submittedName>
        <fullName evidence="2">Mediator of rna polymerase ii transcription subunit 15a</fullName>
    </submittedName>
</protein>
<comment type="caution">
    <text evidence="2">The sequence shown here is derived from an EMBL/GenBank/DDBJ whole genome shotgun (WGS) entry which is preliminary data.</text>
</comment>
<feature type="region of interest" description="Disordered" evidence="1">
    <location>
        <begin position="208"/>
        <end position="229"/>
    </location>
</feature>
<gene>
    <name evidence="2" type="ORF">O6P43_001545</name>
</gene>
<evidence type="ECO:0000313" key="3">
    <source>
        <dbReference type="Proteomes" id="UP001163823"/>
    </source>
</evidence>
<dbReference type="GO" id="GO:0031490">
    <property type="term" value="F:chromatin DNA binding"/>
    <property type="evidence" value="ECO:0007669"/>
    <property type="project" value="InterPro"/>
</dbReference>
<dbReference type="GO" id="GO:0003713">
    <property type="term" value="F:transcription coactivator activity"/>
    <property type="evidence" value="ECO:0007669"/>
    <property type="project" value="InterPro"/>
</dbReference>
<proteinExistence type="predicted"/>
<name>A0AAD7VNK5_QUISA</name>
<dbReference type="EMBL" id="JARAOO010000001">
    <property type="protein sequence ID" value="KAJ7982417.1"/>
    <property type="molecule type" value="Genomic_DNA"/>
</dbReference>
<dbReference type="KEGG" id="qsa:O6P43_001545"/>
<dbReference type="AlphaFoldDB" id="A0AAD7VNK5"/>
<dbReference type="InterPro" id="IPR044661">
    <property type="entry name" value="MED15a/b/c-like"/>
</dbReference>
<evidence type="ECO:0000256" key="1">
    <source>
        <dbReference type="SAM" id="MobiDB-lite"/>
    </source>
</evidence>
<reference evidence="2 3" key="1">
    <citation type="journal article" date="2023" name="Science">
        <title>Elucidation of the pathway for biosynthesis of saponin adjuvants from the soapbark tree.</title>
        <authorList>
            <person name="Reed J."/>
            <person name="Orme A."/>
            <person name="El-Demerdash A."/>
            <person name="Owen C."/>
            <person name="Martin L.B.B."/>
            <person name="Misra R.C."/>
            <person name="Kikuchi S."/>
            <person name="Rejzek M."/>
            <person name="Martin A.C."/>
            <person name="Harkess A."/>
            <person name="Leebens-Mack J."/>
            <person name="Louveau T."/>
            <person name="Stephenson M.J."/>
            <person name="Osbourn A."/>
        </authorList>
    </citation>
    <scope>NUCLEOTIDE SEQUENCE [LARGE SCALE GENOMIC DNA]</scope>
    <source>
        <strain evidence="2">S10</strain>
    </source>
</reference>
<keyword evidence="3" id="KW-1185">Reference proteome</keyword>
<evidence type="ECO:0000313" key="2">
    <source>
        <dbReference type="EMBL" id="KAJ7982417.1"/>
    </source>
</evidence>
<dbReference type="PANTHER" id="PTHR33137:SF4">
    <property type="entry name" value="MEDIATOR OF RNA POLYMERASE II TRANSCRIPTION SUBUNIT 15A-RELATED"/>
    <property type="match status" value="1"/>
</dbReference>